<feature type="repeat" description="PPR" evidence="3">
    <location>
        <begin position="307"/>
        <end position="341"/>
    </location>
</feature>
<dbReference type="InterPro" id="IPR032867">
    <property type="entry name" value="DYW_dom"/>
</dbReference>
<dbReference type="FunFam" id="1.25.40.10:FF:000366">
    <property type="entry name" value="Pentatricopeptide (PPR) repeat-containing protein"/>
    <property type="match status" value="1"/>
</dbReference>
<dbReference type="PANTHER" id="PTHR47926">
    <property type="entry name" value="PENTATRICOPEPTIDE REPEAT-CONTAINING PROTEIN"/>
    <property type="match status" value="1"/>
</dbReference>
<dbReference type="Pfam" id="PF01535">
    <property type="entry name" value="PPR"/>
    <property type="match status" value="3"/>
</dbReference>
<feature type="repeat" description="PPR" evidence="3">
    <location>
        <begin position="162"/>
        <end position="196"/>
    </location>
</feature>
<dbReference type="AlphaFoldDB" id="V4UF29"/>
<dbReference type="InParanoid" id="V4UF29"/>
<keyword evidence="6" id="KW-1185">Reference proteome</keyword>
<feature type="domain" description="DYW" evidence="4">
    <location>
        <begin position="633"/>
        <end position="725"/>
    </location>
</feature>
<dbReference type="InterPro" id="IPR011990">
    <property type="entry name" value="TPR-like_helical_dom_sf"/>
</dbReference>
<evidence type="ECO:0000259" key="4">
    <source>
        <dbReference type="Pfam" id="PF14432"/>
    </source>
</evidence>
<dbReference type="Pfam" id="PF14432">
    <property type="entry name" value="DYW_deaminase"/>
    <property type="match status" value="1"/>
</dbReference>
<dbReference type="InterPro" id="IPR002885">
    <property type="entry name" value="PPR_rpt"/>
</dbReference>
<dbReference type="Proteomes" id="UP000030687">
    <property type="component" value="Unassembled WGS sequence"/>
</dbReference>
<dbReference type="KEGG" id="cic:CICLE_v10014413mg"/>
<dbReference type="GO" id="GO:0003723">
    <property type="term" value="F:RNA binding"/>
    <property type="evidence" value="ECO:0007669"/>
    <property type="project" value="InterPro"/>
</dbReference>
<dbReference type="GO" id="GO:0009451">
    <property type="term" value="P:RNA modification"/>
    <property type="evidence" value="ECO:0007669"/>
    <property type="project" value="InterPro"/>
</dbReference>
<evidence type="ECO:0000256" key="3">
    <source>
        <dbReference type="PROSITE-ProRule" id="PRU00708"/>
    </source>
</evidence>
<dbReference type="EMBL" id="KI536312">
    <property type="protein sequence ID" value="ESR62775.1"/>
    <property type="molecule type" value="Genomic_DNA"/>
</dbReference>
<dbReference type="InterPro" id="IPR046848">
    <property type="entry name" value="E_motif"/>
</dbReference>
<dbReference type="NCBIfam" id="TIGR00756">
    <property type="entry name" value="PPR"/>
    <property type="match status" value="5"/>
</dbReference>
<dbReference type="Gramene" id="ESR62775">
    <property type="protein sequence ID" value="ESR62775"/>
    <property type="gene ID" value="CICLE_v10014413mg"/>
</dbReference>
<dbReference type="PROSITE" id="PS51375">
    <property type="entry name" value="PPR"/>
    <property type="match status" value="4"/>
</dbReference>
<dbReference type="Pfam" id="PF20431">
    <property type="entry name" value="E_motif"/>
    <property type="match status" value="1"/>
</dbReference>
<reference evidence="5 6" key="1">
    <citation type="submission" date="2013-10" db="EMBL/GenBank/DDBJ databases">
        <authorList>
            <consortium name="International Citrus Genome Consortium"/>
            <person name="Jenkins J."/>
            <person name="Schmutz J."/>
            <person name="Prochnik S."/>
            <person name="Rokhsar D."/>
            <person name="Gmitter F."/>
            <person name="Ollitrault P."/>
            <person name="Machado M."/>
            <person name="Talon M."/>
            <person name="Wincker P."/>
            <person name="Jaillon O."/>
            <person name="Morgante M."/>
        </authorList>
    </citation>
    <scope>NUCLEOTIDE SEQUENCE</scope>
    <source>
        <strain evidence="6">cv. Clemenules</strain>
    </source>
</reference>
<organism evidence="5 6">
    <name type="scientific">Citrus clementina</name>
    <name type="common">Clementine</name>
    <name type="synonym">Citrus deliciosa x Citrus sinensis</name>
    <dbReference type="NCBI Taxonomy" id="85681"/>
    <lineage>
        <taxon>Eukaryota</taxon>
        <taxon>Viridiplantae</taxon>
        <taxon>Streptophyta</taxon>
        <taxon>Embryophyta</taxon>
        <taxon>Tracheophyta</taxon>
        <taxon>Spermatophyta</taxon>
        <taxon>Magnoliopsida</taxon>
        <taxon>eudicotyledons</taxon>
        <taxon>Gunneridae</taxon>
        <taxon>Pentapetalae</taxon>
        <taxon>rosids</taxon>
        <taxon>malvids</taxon>
        <taxon>Sapindales</taxon>
        <taxon>Rutaceae</taxon>
        <taxon>Aurantioideae</taxon>
        <taxon>Citrus</taxon>
    </lineage>
</organism>
<dbReference type="SUPFAM" id="SSF48452">
    <property type="entry name" value="TPR-like"/>
    <property type="match status" value="1"/>
</dbReference>
<keyword evidence="2" id="KW-0677">Repeat</keyword>
<sequence length="725" mass="81301">MQILMAKITTNFFYFSPTNQSYGQKFSSYKPSTLSIIVSSNSHSSCTINPISASISKTLVCKTKNYNAEISRFCEVGNLEKAMEVLYSSEKSKIDTKTYCSILQLCAELKSLEDGKKVHSIICESGIVIDDGVLGSKLVFMYVTCGHLKEGRRVFNKIDNGKVFIWNLLMHEYSKTGNFKESLYLFKKMQSLGIAADSYTFSCVLKCLAVVGNSGRVKDAHKLFDELSDRDVVSWNCMISGYIANGVAEKGLEVFKAMLNLGFNVDLATMVTVLSEISFDNTLLDMYSKCGDLDGAIRVFEKMGERSVVSWTSMIAGYAREGVFDGAIRLFRGMVREALDLFVAMLQKFEPDGVTMACILPACASLAALERGREIHGYIVRHGISADRNVANAIVDMYVKCGVLVLAHSLFDMIPAKDLISWTIMIAGYGMHGFGCDAIATFNDMRQAGIEPDEVSFISVLYACSHSGLVDEGWRFFNMMRYECNIEPKLEHYACMVDLLSRTGNLSEAYRFIEMMPVAPDATIWGSLLCGCRIHHEVQLAEKVAEHVFELEPDNTGYYVLLANVYAEAEKWEEVKKLREKISRRGLKKNPGCSWIEIKGKVNIFVAGGSSHPHAKKIESLLKRLRLEMKREGYFPKTRYALINADEMEKEVALCGHSEKLAMAFGILSLPAGQTIRVTKNLRVCGDCHEMAKFMSKTARREIVLRDSNRFHHFKDGRCSCRGFW</sequence>
<evidence type="ECO:0000313" key="6">
    <source>
        <dbReference type="Proteomes" id="UP000030687"/>
    </source>
</evidence>
<name>V4UF29_CITCL</name>
<dbReference type="InterPro" id="IPR046960">
    <property type="entry name" value="PPR_At4g14850-like_plant"/>
</dbReference>
<dbReference type="Pfam" id="PF13041">
    <property type="entry name" value="PPR_2"/>
    <property type="match status" value="3"/>
</dbReference>
<dbReference type="OMA" id="SCVLKCF"/>
<accession>V4UF29</accession>
<feature type="repeat" description="PPR" evidence="3">
    <location>
        <begin position="231"/>
        <end position="265"/>
    </location>
</feature>
<evidence type="ECO:0000256" key="2">
    <source>
        <dbReference type="ARBA" id="ARBA00022737"/>
    </source>
</evidence>
<dbReference type="GO" id="GO:0008270">
    <property type="term" value="F:zinc ion binding"/>
    <property type="evidence" value="ECO:0007669"/>
    <property type="project" value="InterPro"/>
</dbReference>
<dbReference type="PANTHER" id="PTHR47926:SF362">
    <property type="entry name" value="DYW DOMAIN-CONTAINING PROTEIN"/>
    <property type="match status" value="1"/>
</dbReference>
<dbReference type="FunFam" id="1.25.40.10:FF:000031">
    <property type="entry name" value="Pentatricopeptide repeat-containing protein mitochondrial"/>
    <property type="match status" value="1"/>
</dbReference>
<dbReference type="Gene3D" id="1.25.40.10">
    <property type="entry name" value="Tetratricopeptide repeat domain"/>
    <property type="match status" value="5"/>
</dbReference>
<evidence type="ECO:0000256" key="1">
    <source>
        <dbReference type="ARBA" id="ARBA00006643"/>
    </source>
</evidence>
<gene>
    <name evidence="5" type="ORF">CICLE_v10014413mg</name>
</gene>
<dbReference type="eggNOG" id="KOG4197">
    <property type="taxonomic scope" value="Eukaryota"/>
</dbReference>
<evidence type="ECO:0000313" key="5">
    <source>
        <dbReference type="EMBL" id="ESR62775.1"/>
    </source>
</evidence>
<comment type="similarity">
    <text evidence="1">Belongs to the PPR family. PCMP-H subfamily.</text>
</comment>
<protein>
    <recommendedName>
        <fullName evidence="4">DYW domain-containing protein</fullName>
    </recommendedName>
</protein>
<feature type="repeat" description="PPR" evidence="3">
    <location>
        <begin position="418"/>
        <end position="452"/>
    </location>
</feature>
<dbReference type="FunCoup" id="V4UF29">
    <property type="interactions" value="8"/>
</dbReference>
<proteinExistence type="inferred from homology"/>